<evidence type="ECO:0000313" key="2">
    <source>
        <dbReference type="Proteomes" id="UP000887575"/>
    </source>
</evidence>
<reference evidence="3" key="1">
    <citation type="submission" date="2024-02" db="UniProtKB">
        <authorList>
            <consortium name="WormBaseParasite"/>
        </authorList>
    </citation>
    <scope>IDENTIFICATION</scope>
</reference>
<dbReference type="WBParaSite" id="MBELARI_LOCUS17561">
    <property type="protein sequence ID" value="MBELARI_LOCUS17561"/>
    <property type="gene ID" value="MBELARI_LOCUS17561"/>
</dbReference>
<evidence type="ECO:0000313" key="3">
    <source>
        <dbReference type="WBParaSite" id="MBELARI_LOCUS17561"/>
    </source>
</evidence>
<dbReference type="AlphaFoldDB" id="A0AAF3ETR6"/>
<name>A0AAF3ETR6_9BILA</name>
<proteinExistence type="predicted"/>
<keyword evidence="1" id="KW-0732">Signal</keyword>
<feature type="chain" id="PRO_5042177173" evidence="1">
    <location>
        <begin position="22"/>
        <end position="114"/>
    </location>
</feature>
<organism evidence="2 3">
    <name type="scientific">Mesorhabditis belari</name>
    <dbReference type="NCBI Taxonomy" id="2138241"/>
    <lineage>
        <taxon>Eukaryota</taxon>
        <taxon>Metazoa</taxon>
        <taxon>Ecdysozoa</taxon>
        <taxon>Nematoda</taxon>
        <taxon>Chromadorea</taxon>
        <taxon>Rhabditida</taxon>
        <taxon>Rhabditina</taxon>
        <taxon>Rhabditomorpha</taxon>
        <taxon>Rhabditoidea</taxon>
        <taxon>Rhabditidae</taxon>
        <taxon>Mesorhabditinae</taxon>
        <taxon>Mesorhabditis</taxon>
    </lineage>
</organism>
<feature type="signal peptide" evidence="1">
    <location>
        <begin position="1"/>
        <end position="21"/>
    </location>
</feature>
<protein>
    <submittedName>
        <fullName evidence="3">Uncharacterized protein</fullName>
    </submittedName>
</protein>
<sequence length="114" mass="12848">MVVNVIVCLFGALISLDYVRTKPLTARTAHIPQTIILTGQDEPPLQLTMVVPKEALIAEELQEILEQPTNQDASPQYSGHLVALRPDYNLWNMVNVLRNVFDGRGGRAKKRWLQ</sequence>
<dbReference type="Proteomes" id="UP000887575">
    <property type="component" value="Unassembled WGS sequence"/>
</dbReference>
<keyword evidence="2" id="KW-1185">Reference proteome</keyword>
<evidence type="ECO:0000256" key="1">
    <source>
        <dbReference type="SAM" id="SignalP"/>
    </source>
</evidence>
<accession>A0AAF3ETR6</accession>